<evidence type="ECO:0000313" key="1">
    <source>
        <dbReference type="EMBL" id="KAI8533162.1"/>
    </source>
</evidence>
<dbReference type="EMBL" id="CM046398">
    <property type="protein sequence ID" value="KAI8533162.1"/>
    <property type="molecule type" value="Genomic_DNA"/>
</dbReference>
<protein>
    <submittedName>
        <fullName evidence="1">Uncharacterized protein</fullName>
    </submittedName>
</protein>
<comment type="caution">
    <text evidence="1">The sequence shown here is derived from an EMBL/GenBank/DDBJ whole genome shotgun (WGS) entry which is preliminary data.</text>
</comment>
<reference evidence="1" key="1">
    <citation type="submission" date="2022-02" db="EMBL/GenBank/DDBJ databases">
        <title>Plant Genome Project.</title>
        <authorList>
            <person name="Zhang R.-G."/>
        </authorList>
    </citation>
    <scope>NUCLEOTIDE SEQUENCE</scope>
    <source>
        <strain evidence="1">AT1</strain>
    </source>
</reference>
<accession>A0ACC0LXT7</accession>
<organism evidence="1 2">
    <name type="scientific">Rhododendron molle</name>
    <name type="common">Chinese azalea</name>
    <name type="synonym">Azalea mollis</name>
    <dbReference type="NCBI Taxonomy" id="49168"/>
    <lineage>
        <taxon>Eukaryota</taxon>
        <taxon>Viridiplantae</taxon>
        <taxon>Streptophyta</taxon>
        <taxon>Embryophyta</taxon>
        <taxon>Tracheophyta</taxon>
        <taxon>Spermatophyta</taxon>
        <taxon>Magnoliopsida</taxon>
        <taxon>eudicotyledons</taxon>
        <taxon>Gunneridae</taxon>
        <taxon>Pentapetalae</taxon>
        <taxon>asterids</taxon>
        <taxon>Ericales</taxon>
        <taxon>Ericaceae</taxon>
        <taxon>Ericoideae</taxon>
        <taxon>Rhodoreae</taxon>
        <taxon>Rhododendron</taxon>
    </lineage>
</organism>
<name>A0ACC0LXT7_RHOML</name>
<proteinExistence type="predicted"/>
<dbReference type="Proteomes" id="UP001062846">
    <property type="component" value="Chromosome 11"/>
</dbReference>
<evidence type="ECO:0000313" key="2">
    <source>
        <dbReference type="Proteomes" id="UP001062846"/>
    </source>
</evidence>
<sequence>MNLHEFGRRRVSVVDGGHVGMTRPRQFPRSIYEDAFFFFELLRSLGPVVVPCLHFIKMRWSLRKTDYSERSLLERHLVLPYHFNTWIQQDSPGYRSVPNESKIITSSLGFCSSTIIPSIGDGEVVRGFDIGTGANCIYPLLGGSGLLLLNFFTDVTDVALEWAERNVKNNSHISGLIEIRKVESGKMTSYGEESCEGQLVDSGSKTLTHEIEARNPEPDFVRPLELHSNVNKSYHGPPVLYGVVRDGEEFDFCMCNPPFFESMEEAGLNPKTSCGGTLEEMVCPGGEEAFISRIIQDSFELKQSIRWYTSMVGRKSNMRILMSKLREVGVTIVKTTEFVQGQTCRWGLAWSFMPPAKKVISSHVAEKSVLSFTLEGLQRQYSAIHVLQSVETFFCGAGATCKSNASAFTLDITASNDHFDAILKNELSNLSEPAPCQYKEVVFNGSGCSPLPLNDLSLRITVFQQIPGTLLVRGSLQHRESPAAGAFPSIFLRLEEVLKLKFCREKASAGGSSINRAR</sequence>
<keyword evidence="2" id="KW-1185">Reference proteome</keyword>
<gene>
    <name evidence="1" type="ORF">RHMOL_Rhmol11G0275300</name>
</gene>